<dbReference type="GO" id="GO:0005524">
    <property type="term" value="F:ATP binding"/>
    <property type="evidence" value="ECO:0007669"/>
    <property type="project" value="UniProtKB-KW"/>
</dbReference>
<feature type="transmembrane region" description="Helical" evidence="10">
    <location>
        <begin position="662"/>
        <end position="695"/>
    </location>
</feature>
<accession>A0A6A5BF62</accession>
<evidence type="ECO:0000259" key="11">
    <source>
        <dbReference type="SMART" id="SM00382"/>
    </source>
</evidence>
<feature type="compositionally biased region" description="Polar residues" evidence="9">
    <location>
        <begin position="1200"/>
        <end position="1211"/>
    </location>
</feature>
<feature type="region of interest" description="Disordered" evidence="9">
    <location>
        <begin position="1178"/>
        <end position="1261"/>
    </location>
</feature>
<reference evidence="13 14" key="1">
    <citation type="journal article" date="2019" name="Sci. Rep.">
        <title>Nanopore sequencing improves the draft genome of the human pathogenic amoeba Naegleria fowleri.</title>
        <authorList>
            <person name="Liechti N."/>
            <person name="Schurch N."/>
            <person name="Bruggmann R."/>
            <person name="Wittwer M."/>
        </authorList>
    </citation>
    <scope>NUCLEOTIDE SEQUENCE [LARGE SCALE GENOMIC DNA]</scope>
    <source>
        <strain evidence="13 14">ATCC 30894</strain>
    </source>
</reference>
<dbReference type="GO" id="GO:0016020">
    <property type="term" value="C:membrane"/>
    <property type="evidence" value="ECO:0007669"/>
    <property type="project" value="UniProtKB-SubCell"/>
</dbReference>
<feature type="domain" description="MIT" evidence="12">
    <location>
        <begin position="1108"/>
        <end position="1185"/>
    </location>
</feature>
<dbReference type="GO" id="GO:0015377">
    <property type="term" value="F:chloride:monoatomic cation symporter activity"/>
    <property type="evidence" value="ECO:0007669"/>
    <property type="project" value="InterPro"/>
</dbReference>
<feature type="transmembrane region" description="Helical" evidence="10">
    <location>
        <begin position="498"/>
        <end position="524"/>
    </location>
</feature>
<dbReference type="FunFam" id="3.40.50.300:FF:002588">
    <property type="entry name" value="ATPase, AAA family"/>
    <property type="match status" value="1"/>
</dbReference>
<dbReference type="PANTHER" id="PTHR11827">
    <property type="entry name" value="SOLUTE CARRIER FAMILY 12, CATION COTRANSPORTERS"/>
    <property type="match status" value="1"/>
</dbReference>
<evidence type="ECO:0000313" key="13">
    <source>
        <dbReference type="EMBL" id="KAF0972664.1"/>
    </source>
</evidence>
<feature type="region of interest" description="Disordered" evidence="9">
    <location>
        <begin position="1"/>
        <end position="75"/>
    </location>
</feature>
<dbReference type="InterPro" id="IPR036181">
    <property type="entry name" value="MIT_dom_sf"/>
</dbReference>
<evidence type="ECO:0000256" key="3">
    <source>
        <dbReference type="ARBA" id="ARBA00022448"/>
    </source>
</evidence>
<feature type="transmembrane region" description="Helical" evidence="10">
    <location>
        <begin position="387"/>
        <end position="407"/>
    </location>
</feature>
<keyword evidence="6" id="KW-0067">ATP-binding</keyword>
<comment type="caution">
    <text evidence="13">The sequence shown here is derived from an EMBL/GenBank/DDBJ whole genome shotgun (WGS) entry which is preliminary data.</text>
</comment>
<evidence type="ECO:0000256" key="8">
    <source>
        <dbReference type="ARBA" id="ARBA00023136"/>
    </source>
</evidence>
<proteinExistence type="inferred from homology"/>
<evidence type="ECO:0000256" key="7">
    <source>
        <dbReference type="ARBA" id="ARBA00022989"/>
    </source>
</evidence>
<feature type="region of interest" description="Disordered" evidence="9">
    <location>
        <begin position="1582"/>
        <end position="1628"/>
    </location>
</feature>
<feature type="domain" description="AAA+ ATPase" evidence="11">
    <location>
        <begin position="1309"/>
        <end position="1452"/>
    </location>
</feature>
<feature type="compositionally biased region" description="Pro residues" evidence="9">
    <location>
        <begin position="215"/>
        <end position="226"/>
    </location>
</feature>
<dbReference type="VEuPathDB" id="AmoebaDB:FDP41_008913"/>
<keyword evidence="14" id="KW-1185">Reference proteome</keyword>
<dbReference type="OrthoDB" id="2020542at2759"/>
<dbReference type="VEuPathDB" id="AmoebaDB:NfTy_047710"/>
<dbReference type="InterPro" id="IPR004842">
    <property type="entry name" value="SLC12A_fam"/>
</dbReference>
<dbReference type="InterPro" id="IPR018491">
    <property type="entry name" value="SLC12_C"/>
</dbReference>
<evidence type="ECO:0000256" key="6">
    <source>
        <dbReference type="ARBA" id="ARBA00022840"/>
    </source>
</evidence>
<dbReference type="Pfam" id="PF03522">
    <property type="entry name" value="SLC12"/>
    <property type="match status" value="2"/>
</dbReference>
<feature type="compositionally biased region" description="Low complexity" evidence="9">
    <location>
        <begin position="984"/>
        <end position="1000"/>
    </location>
</feature>
<dbReference type="PANTHER" id="PTHR11827:SF72">
    <property type="entry name" value="GH08340P"/>
    <property type="match status" value="1"/>
</dbReference>
<feature type="compositionally biased region" description="Low complexity" evidence="9">
    <location>
        <begin position="1028"/>
        <end position="1040"/>
    </location>
</feature>
<feature type="compositionally biased region" description="Polar residues" evidence="9">
    <location>
        <begin position="1001"/>
        <end position="1027"/>
    </location>
</feature>
<gene>
    <name evidence="13" type="ORF">FDP41_008913</name>
</gene>
<dbReference type="InterPro" id="IPR041569">
    <property type="entry name" value="AAA_lid_3"/>
</dbReference>
<feature type="compositionally biased region" description="Low complexity" evidence="9">
    <location>
        <begin position="1181"/>
        <end position="1195"/>
    </location>
</feature>
<feature type="transmembrane region" description="Helical" evidence="10">
    <location>
        <begin position="419"/>
        <end position="439"/>
    </location>
</feature>
<dbReference type="InterPro" id="IPR015415">
    <property type="entry name" value="Spast_Vps4_C"/>
</dbReference>
<feature type="region of interest" description="Disordered" evidence="9">
    <location>
        <begin position="984"/>
        <end position="1040"/>
    </location>
</feature>
<evidence type="ECO:0000256" key="9">
    <source>
        <dbReference type="SAM" id="MobiDB-lite"/>
    </source>
</evidence>
<dbReference type="EMBL" id="VFQX01000066">
    <property type="protein sequence ID" value="KAF0972664.1"/>
    <property type="molecule type" value="Genomic_DNA"/>
</dbReference>
<feature type="compositionally biased region" description="Polar residues" evidence="9">
    <location>
        <begin position="120"/>
        <end position="141"/>
    </location>
</feature>
<dbReference type="Pfam" id="PF00004">
    <property type="entry name" value="AAA"/>
    <property type="match status" value="1"/>
</dbReference>
<dbReference type="GeneID" id="68116130"/>
<feature type="compositionally biased region" description="Polar residues" evidence="9">
    <location>
        <begin position="1589"/>
        <end position="1610"/>
    </location>
</feature>
<organism evidence="13 14">
    <name type="scientific">Naegleria fowleri</name>
    <name type="common">Brain eating amoeba</name>
    <dbReference type="NCBI Taxonomy" id="5763"/>
    <lineage>
        <taxon>Eukaryota</taxon>
        <taxon>Discoba</taxon>
        <taxon>Heterolobosea</taxon>
        <taxon>Tetramitia</taxon>
        <taxon>Eutetramitia</taxon>
        <taxon>Vahlkampfiidae</taxon>
        <taxon>Naegleria</taxon>
    </lineage>
</organism>
<keyword evidence="4 10" id="KW-0812">Transmembrane</keyword>
<dbReference type="SUPFAM" id="SSF116846">
    <property type="entry name" value="MIT domain"/>
    <property type="match status" value="1"/>
</dbReference>
<dbReference type="InterPro" id="IPR007330">
    <property type="entry name" value="MIT_dom"/>
</dbReference>
<dbReference type="PROSITE" id="PS00674">
    <property type="entry name" value="AAA"/>
    <property type="match status" value="1"/>
</dbReference>
<name>A0A6A5BF62_NAEFO</name>
<dbReference type="Pfam" id="PF04212">
    <property type="entry name" value="MIT"/>
    <property type="match status" value="1"/>
</dbReference>
<evidence type="ECO:0000256" key="2">
    <source>
        <dbReference type="ARBA" id="ARBA00010593"/>
    </source>
</evidence>
<evidence type="ECO:0000313" key="14">
    <source>
        <dbReference type="Proteomes" id="UP000444721"/>
    </source>
</evidence>
<feature type="region of interest" description="Disordered" evidence="9">
    <location>
        <begin position="108"/>
        <end position="141"/>
    </location>
</feature>
<dbReference type="SMART" id="SM00382">
    <property type="entry name" value="AAA"/>
    <property type="match status" value="1"/>
</dbReference>
<feature type="region of interest" description="Disordered" evidence="9">
    <location>
        <begin position="206"/>
        <end position="239"/>
    </location>
</feature>
<dbReference type="GO" id="GO:0016887">
    <property type="term" value="F:ATP hydrolysis activity"/>
    <property type="evidence" value="ECO:0007669"/>
    <property type="project" value="InterPro"/>
</dbReference>
<protein>
    <submittedName>
        <fullName evidence="13">Uncharacterized protein</fullName>
    </submittedName>
</protein>
<dbReference type="Gene3D" id="1.20.1740.10">
    <property type="entry name" value="Amino acid/polyamine transporter I"/>
    <property type="match status" value="1"/>
</dbReference>
<dbReference type="SUPFAM" id="SSF52540">
    <property type="entry name" value="P-loop containing nucleoside triphosphate hydrolases"/>
    <property type="match status" value="1"/>
</dbReference>
<keyword evidence="7 10" id="KW-1133">Transmembrane helix</keyword>
<evidence type="ECO:0000256" key="5">
    <source>
        <dbReference type="ARBA" id="ARBA00022741"/>
    </source>
</evidence>
<feature type="transmembrane region" description="Helical" evidence="10">
    <location>
        <begin position="536"/>
        <end position="554"/>
    </location>
</feature>
<dbReference type="Pfam" id="PF09336">
    <property type="entry name" value="Vps4_C"/>
    <property type="match status" value="1"/>
</dbReference>
<dbReference type="Pfam" id="PF17862">
    <property type="entry name" value="AAA_lid_3"/>
    <property type="match status" value="1"/>
</dbReference>
<comment type="similarity">
    <text evidence="2">Belongs to the SLC12A transporter family.</text>
</comment>
<keyword evidence="5" id="KW-0547">Nucleotide-binding</keyword>
<sequence>MRRSFSTSTLPPQTSTTSQTESLGFSKKKSLRWKNEEELVTNEQIEHKASPLFGNLQGGDEEDYENKSDVNLSSEADTLSIRTVELMDKWDTGDGSKTVLDINHDEADENRHQGGRQEHASQPSSSHHMTTGSALNISSIQPKTSIDRELISFYNRPSMVNVLQDEKASSTLNDILATSAERLSNEVVAVGASASSRRPSIMLGFGDFKSKEKQPPPPPTIPPKATTPPTEDDHNKKHPSEHLDVITVKPASVLPPHPKFGILDGVYIPCVSAVLGTILFLKVPWILGNAGLAYSLLYVVISVLCSVFTWNSLSAVVTNGLIRTGGPITIMSRVLGNQFSGSVGIIYFIGFIFLLSLHSFGAATLVLTTVHDFYPGFVIADKDVNNLYWDVIILALGFLVLLFLFVLIGIRVAVKVESIFIIAVGVSVLLFVIGCFVTVKPLFKINTASWATFTQNFHPDFDNDVGFFSVMAVIFPTIVGLLAGLNRSGNLKNLSRNIPVGTMAALITSTFVYIVVFVLMSFVGDRKMMKKHSSDYFALIAFPDFGLSIGTYIVKAGMLIAILGEGLQALIAAPRILQALSNDNVVPFISSDWFSGNEYSEPRRAIVLSAFLAIFPLFLGNLESISTFIAMLLLLCFGFLNLATIIASISPNWRPRWKQFHWSLGLIGMFVCGLFMFLIGWYWALLSFAIGLIFYVIIEMKNETSSYGEALNGLKLQSALNALYSCENYDLSIKHKKKRMKSETEMDEFERGQLNKNWRPQLLCLVKILPDNTIVHSDLLNVAFQLKKGRGLCIVAAIIEGDIKKSTFKLAQKEKQALTLKMKEKGIAGFPQILIARTFSDGIKHFMQSAGLGPLSPNTIVFGFPVVKDRTSARHFVEMVKYAEICNKAVIISKGDFNVEEESGFMDLYWIIYEGGLELLVSFLLHRHKAWRNTSLRIFSVVDNRESVSTIKDHVSEILYYLRIEAECHVLYIEPQEETLFTATAAADTSTERSTSTTATPEISRTNTNELSVSISHPHNRSSQVPPSLTSTFSSSTLESSGMNDNIEINLSASLNPPPQFHHRKPKFDDFLVTASRLNQLIREYSLTSKLVLINLPFPSPRLSHLHMNDFVQRGKEIIGEAIALDRAKKYEQALEKYALGVKHFLTGLKYIKGEKTKETTRGYAKQYLERAEEIKKLLKQQEQSSQTSHSSPPQKENVKTQPNVVVNSHKTTPKGSSPPKVKKPSPRKYMYSKPVLPSSAKKRTIDQTSQQKTEQQELESSIKNSIVREKPNISWDEIVGMDGPKAIVNEAIILPRRFPQLFTEERKPIRTILLYGPPGTGKSMFVKCAASNIDATFFSVSSSDIVSKFMGESEKLVKTLFEEAKKSQPSVIFIDEIDAVGSARDGFSGSSSSSESMNRLKTELLLKMQEILDMDNNSAGVVVIAATNRPSDLDPALRRRFQKRIYIPLPGENERKRLFQINLEGVESDVTLQDLDQFAKATNNYSGSDISVVVRDALMKPLREAMKSEYFKWTKEGTIEPCSATDVGAKKMNLLDIQETNKLRIAKVTAQDVFDSIASIKPSTNPNELSQFVKFTQDYGESEFDLSPPSSNDVNTTHTEDSLPSSSTALERKISTKRRKHDDNGNE</sequence>
<dbReference type="CDD" id="cd02656">
    <property type="entry name" value="MIT"/>
    <property type="match status" value="1"/>
</dbReference>
<feature type="transmembrane region" description="Helical" evidence="10">
    <location>
        <begin position="293"/>
        <end position="322"/>
    </location>
</feature>
<feature type="transmembrane region" description="Helical" evidence="10">
    <location>
        <begin position="605"/>
        <end position="622"/>
    </location>
</feature>
<dbReference type="Gene3D" id="1.20.58.80">
    <property type="entry name" value="Phosphotransferase system, lactose/cellobiose-type IIA subunit"/>
    <property type="match status" value="1"/>
</dbReference>
<dbReference type="Proteomes" id="UP000444721">
    <property type="component" value="Unassembled WGS sequence"/>
</dbReference>
<dbReference type="InterPro" id="IPR003960">
    <property type="entry name" value="ATPase_AAA_CS"/>
</dbReference>
<evidence type="ECO:0000256" key="10">
    <source>
        <dbReference type="SAM" id="Phobius"/>
    </source>
</evidence>
<keyword evidence="3" id="KW-0813">Transport</keyword>
<dbReference type="InterPro" id="IPR004841">
    <property type="entry name" value="AA-permease/SLC12A_dom"/>
</dbReference>
<dbReference type="RefSeq" id="XP_044557378.1">
    <property type="nucleotide sequence ID" value="XM_044712816.1"/>
</dbReference>
<evidence type="ECO:0000259" key="12">
    <source>
        <dbReference type="SMART" id="SM00745"/>
    </source>
</evidence>
<dbReference type="SMART" id="SM00745">
    <property type="entry name" value="MIT"/>
    <property type="match status" value="1"/>
</dbReference>
<dbReference type="Pfam" id="PF00324">
    <property type="entry name" value="AA_permease"/>
    <property type="match status" value="1"/>
</dbReference>
<feature type="transmembrane region" description="Helical" evidence="10">
    <location>
        <begin position="465"/>
        <end position="486"/>
    </location>
</feature>
<evidence type="ECO:0000256" key="1">
    <source>
        <dbReference type="ARBA" id="ARBA00004141"/>
    </source>
</evidence>
<feature type="compositionally biased region" description="Low complexity" evidence="9">
    <location>
        <begin position="1"/>
        <end position="23"/>
    </location>
</feature>
<dbReference type="FunFam" id="1.20.1740.10:FF:000013">
    <property type="entry name" value="Solute carrier family 12 member"/>
    <property type="match status" value="1"/>
</dbReference>
<evidence type="ECO:0000256" key="4">
    <source>
        <dbReference type="ARBA" id="ARBA00022692"/>
    </source>
</evidence>
<comment type="subcellular location">
    <subcellularLocation>
        <location evidence="1">Membrane</location>
        <topology evidence="1">Multi-pass membrane protein</topology>
    </subcellularLocation>
</comment>
<feature type="compositionally biased region" description="Basic and acidic residues" evidence="9">
    <location>
        <begin position="108"/>
        <end position="119"/>
    </location>
</feature>
<dbReference type="VEuPathDB" id="AmoebaDB:NF0070050"/>
<dbReference type="Gene3D" id="3.40.50.300">
    <property type="entry name" value="P-loop containing nucleotide triphosphate hydrolases"/>
    <property type="match status" value="1"/>
</dbReference>
<dbReference type="Gene3D" id="1.10.8.60">
    <property type="match status" value="1"/>
</dbReference>
<feature type="compositionally biased region" description="Polar residues" evidence="9">
    <location>
        <begin position="1247"/>
        <end position="1261"/>
    </location>
</feature>
<feature type="transmembrane region" description="Helical" evidence="10">
    <location>
        <begin position="343"/>
        <end position="367"/>
    </location>
</feature>
<feature type="transmembrane region" description="Helical" evidence="10">
    <location>
        <begin position="628"/>
        <end position="650"/>
    </location>
</feature>
<dbReference type="InterPro" id="IPR003593">
    <property type="entry name" value="AAA+_ATPase"/>
</dbReference>
<dbReference type="VEuPathDB" id="AmoebaDB:NF0070060"/>
<dbReference type="InterPro" id="IPR027417">
    <property type="entry name" value="P-loop_NTPase"/>
</dbReference>
<keyword evidence="8 10" id="KW-0472">Membrane</keyword>
<feature type="transmembrane region" description="Helical" evidence="10">
    <location>
        <begin position="266"/>
        <end position="287"/>
    </location>
</feature>
<dbReference type="InterPro" id="IPR003959">
    <property type="entry name" value="ATPase_AAA_core"/>
</dbReference>